<dbReference type="PANTHER" id="PTHR13016:SF0">
    <property type="entry name" value="AMME SYNDROME CANDIDATE GENE 1 PROTEIN"/>
    <property type="match status" value="1"/>
</dbReference>
<sequence>MQELSELGNIAGQSGRQRVPQVSDLNVAISDEMRCARAAFVTLKKNSQLRGCIGDIFPQRPLYKSVIVNAINAGFNDRRFSPVTEAECNDITIEISALTAPKPVTSPDEIRIGIDGVVLNKDGRSAVFLPQVAPEQGWDVNQMLTRLSQKAGLPEDAWKEGASFLVFQAVVFGEER</sequence>
<dbReference type="AlphaFoldDB" id="X1MFE3"/>
<dbReference type="PROSITE" id="PS51112">
    <property type="entry name" value="AMMECR1"/>
    <property type="match status" value="1"/>
</dbReference>
<gene>
    <name evidence="2" type="ORF">S06H3_32592</name>
</gene>
<evidence type="ECO:0000313" key="2">
    <source>
        <dbReference type="EMBL" id="GAI30377.1"/>
    </source>
</evidence>
<dbReference type="InterPro" id="IPR027623">
    <property type="entry name" value="AmmeMemoSam_A"/>
</dbReference>
<dbReference type="InterPro" id="IPR002733">
    <property type="entry name" value="AMMECR1_domain"/>
</dbReference>
<accession>X1MFE3</accession>
<dbReference type="SUPFAM" id="SSF143447">
    <property type="entry name" value="AMMECR1-like"/>
    <property type="match status" value="1"/>
</dbReference>
<comment type="caution">
    <text evidence="2">The sequence shown here is derived from an EMBL/GenBank/DDBJ whole genome shotgun (WGS) entry which is preliminary data.</text>
</comment>
<proteinExistence type="predicted"/>
<protein>
    <recommendedName>
        <fullName evidence="1">AMMECR1 domain-containing protein</fullName>
    </recommendedName>
</protein>
<dbReference type="InterPro" id="IPR027485">
    <property type="entry name" value="AMMECR1_N"/>
</dbReference>
<dbReference type="InterPro" id="IPR036071">
    <property type="entry name" value="AMMECR1_dom_sf"/>
</dbReference>
<dbReference type="Pfam" id="PF01871">
    <property type="entry name" value="AMMECR1"/>
    <property type="match status" value="1"/>
</dbReference>
<dbReference type="Gene3D" id="3.30.700.20">
    <property type="entry name" value="Hypothetical protein ph0010, domain 1"/>
    <property type="match status" value="1"/>
</dbReference>
<organism evidence="2">
    <name type="scientific">marine sediment metagenome</name>
    <dbReference type="NCBI Taxonomy" id="412755"/>
    <lineage>
        <taxon>unclassified sequences</taxon>
        <taxon>metagenomes</taxon>
        <taxon>ecological metagenomes</taxon>
    </lineage>
</organism>
<dbReference type="InterPro" id="IPR023473">
    <property type="entry name" value="AMMECR1"/>
</dbReference>
<dbReference type="Gene3D" id="3.30.1490.150">
    <property type="entry name" value="Hypothetical protein ph0010, domain 2"/>
    <property type="match status" value="1"/>
</dbReference>
<dbReference type="NCBIfam" id="TIGR00296">
    <property type="entry name" value="TIGR00296 family protein"/>
    <property type="match status" value="1"/>
</dbReference>
<dbReference type="PANTHER" id="PTHR13016">
    <property type="entry name" value="AMMECR1 HOMOLOG"/>
    <property type="match status" value="1"/>
</dbReference>
<dbReference type="NCBIfam" id="TIGR04335">
    <property type="entry name" value="AmmeMemoSam_A"/>
    <property type="match status" value="1"/>
</dbReference>
<dbReference type="EMBL" id="BARV01019389">
    <property type="protein sequence ID" value="GAI30377.1"/>
    <property type="molecule type" value="Genomic_DNA"/>
</dbReference>
<name>X1MFE3_9ZZZZ</name>
<reference evidence="2" key="1">
    <citation type="journal article" date="2014" name="Front. Microbiol.">
        <title>High frequency of phylogenetically diverse reductive dehalogenase-homologous genes in deep subseafloor sedimentary metagenomes.</title>
        <authorList>
            <person name="Kawai M."/>
            <person name="Futagami T."/>
            <person name="Toyoda A."/>
            <person name="Takaki Y."/>
            <person name="Nishi S."/>
            <person name="Hori S."/>
            <person name="Arai W."/>
            <person name="Tsubouchi T."/>
            <person name="Morono Y."/>
            <person name="Uchiyama I."/>
            <person name="Ito T."/>
            <person name="Fujiyama A."/>
            <person name="Inagaki F."/>
            <person name="Takami H."/>
        </authorList>
    </citation>
    <scope>NUCLEOTIDE SEQUENCE</scope>
    <source>
        <strain evidence="2">Expedition CK06-06</strain>
    </source>
</reference>
<feature type="domain" description="AMMECR1" evidence="1">
    <location>
        <begin position="1"/>
        <end position="176"/>
    </location>
</feature>
<evidence type="ECO:0000259" key="1">
    <source>
        <dbReference type="PROSITE" id="PS51112"/>
    </source>
</evidence>